<feature type="transmembrane region" description="Helical" evidence="1">
    <location>
        <begin position="20"/>
        <end position="36"/>
    </location>
</feature>
<dbReference type="AlphaFoldDB" id="M3GXV5"/>
<proteinExistence type="predicted"/>
<comment type="caution">
    <text evidence="2">The sequence shown here is derived from an EMBL/GenBank/DDBJ whole genome shotgun (WGS) entry which is preliminary data.</text>
</comment>
<name>M3GXV5_9LEPT</name>
<keyword evidence="1" id="KW-0812">Transmembrane</keyword>
<dbReference type="Proteomes" id="UP000011770">
    <property type="component" value="Unassembled WGS sequence"/>
</dbReference>
<organism evidence="2 3">
    <name type="scientific">Leptospira weilii serovar Topaz str. LT2116</name>
    <dbReference type="NCBI Taxonomy" id="1088540"/>
    <lineage>
        <taxon>Bacteria</taxon>
        <taxon>Pseudomonadati</taxon>
        <taxon>Spirochaetota</taxon>
        <taxon>Spirochaetia</taxon>
        <taxon>Leptospirales</taxon>
        <taxon>Leptospiraceae</taxon>
        <taxon>Leptospira</taxon>
    </lineage>
</organism>
<evidence type="ECO:0000256" key="1">
    <source>
        <dbReference type="SAM" id="Phobius"/>
    </source>
</evidence>
<dbReference type="EMBL" id="AHOR02000035">
    <property type="protein sequence ID" value="EMF81335.1"/>
    <property type="molecule type" value="Genomic_DNA"/>
</dbReference>
<reference evidence="2 3" key="1">
    <citation type="submission" date="2013-01" db="EMBL/GenBank/DDBJ databases">
        <authorList>
            <person name="Harkins D.M."/>
            <person name="Durkin A.S."/>
            <person name="Brinkac L.M."/>
            <person name="Haft D.H."/>
            <person name="Selengut J.D."/>
            <person name="Sanka R."/>
            <person name="DePew J."/>
            <person name="Purushe J."/>
            <person name="Tulsiani S.M."/>
            <person name="Graham G.C."/>
            <person name="Burns M.-A."/>
            <person name="Dohnt M.F."/>
            <person name="Smythe L.D."/>
            <person name="McKay D.B."/>
            <person name="Craig S.B."/>
            <person name="Vinetz J.M."/>
            <person name="Sutton G.G."/>
            <person name="Nierman W.C."/>
            <person name="Fouts D.E."/>
        </authorList>
    </citation>
    <scope>NUCLEOTIDE SEQUENCE [LARGE SCALE GENOMIC DNA]</scope>
    <source>
        <strain evidence="2 3">LT2116</strain>
    </source>
</reference>
<sequence>MTILKLSSMSHFILNRIRVFVKPGFGFVFLELWYHFF</sequence>
<gene>
    <name evidence="2" type="ORF">LEP1GSC188_5129</name>
</gene>
<keyword evidence="1" id="KW-1133">Transmembrane helix</keyword>
<accession>M3GXV5</accession>
<evidence type="ECO:0000313" key="3">
    <source>
        <dbReference type="Proteomes" id="UP000011770"/>
    </source>
</evidence>
<protein>
    <submittedName>
        <fullName evidence="2">Uncharacterized protein</fullName>
    </submittedName>
</protein>
<evidence type="ECO:0000313" key="2">
    <source>
        <dbReference type="EMBL" id="EMF81335.1"/>
    </source>
</evidence>
<keyword evidence="1" id="KW-0472">Membrane</keyword>